<dbReference type="Proteomes" id="UP000634805">
    <property type="component" value="Unassembled WGS sequence"/>
</dbReference>
<evidence type="ECO:0000313" key="2">
    <source>
        <dbReference type="Proteomes" id="UP000634805"/>
    </source>
</evidence>
<reference evidence="1" key="1">
    <citation type="submission" date="2020-10" db="EMBL/GenBank/DDBJ databases">
        <authorList>
            <person name="Hahn C.J."/>
            <person name="Laso-Perez R."/>
            <person name="Vulcano F."/>
            <person name="Vaziourakis K.-M."/>
            <person name="Stokke R."/>
            <person name="Steen I.H."/>
            <person name="Teske A."/>
            <person name="Boetius A."/>
            <person name="Liebeke M."/>
            <person name="Amann R."/>
            <person name="Knittel K."/>
        </authorList>
    </citation>
    <scope>NUCLEOTIDE SEQUENCE</scope>
    <source>
        <strain evidence="1">Gfbio:e3339647-f889-4370-9287-4fb5cb688e4c:AG392D22_GoMArc1</strain>
    </source>
</reference>
<comment type="caution">
    <text evidence="1">The sequence shown here is derived from an EMBL/GenBank/DDBJ whole genome shotgun (WGS) entry which is preliminary data.</text>
</comment>
<sequence length="91" mass="10795">MQTFQSSTVSPRVKGIETETLIMLSKISEQKDFLNRILKKYNIKKPDDIEKMIERGEIEEHPCYEDYLSALSYKQNIKDLKKMLDNLIRKI</sequence>
<name>A0A811TI48_9EURY</name>
<gene>
    <name evidence="1" type="ORF">EMLJLAPB_01252</name>
</gene>
<dbReference type="AlphaFoldDB" id="A0A811TI48"/>
<evidence type="ECO:0000313" key="1">
    <source>
        <dbReference type="EMBL" id="CAD6495160.1"/>
    </source>
</evidence>
<organism evidence="1 2">
    <name type="scientific">Candidatus Argoarchaeum ethanivorans</name>
    <dbReference type="NCBI Taxonomy" id="2608793"/>
    <lineage>
        <taxon>Archaea</taxon>
        <taxon>Methanobacteriati</taxon>
        <taxon>Methanobacteriota</taxon>
        <taxon>Stenosarchaea group</taxon>
        <taxon>Methanomicrobia</taxon>
        <taxon>Methanosarcinales</taxon>
        <taxon>Methanosarcinales incertae sedis</taxon>
        <taxon>GOM Arc I cluster</taxon>
        <taxon>Candidatus Argoarchaeum</taxon>
    </lineage>
</organism>
<proteinExistence type="predicted"/>
<dbReference type="EMBL" id="CAJHIS010000075">
    <property type="protein sequence ID" value="CAD6495160.1"/>
    <property type="molecule type" value="Genomic_DNA"/>
</dbReference>
<protein>
    <submittedName>
        <fullName evidence="1">Uncharacterized protein</fullName>
    </submittedName>
</protein>
<accession>A0A811TI48</accession>